<dbReference type="Proteomes" id="UP000294824">
    <property type="component" value="Unassembled WGS sequence"/>
</dbReference>
<dbReference type="Gene3D" id="3.40.630.30">
    <property type="match status" value="1"/>
</dbReference>
<evidence type="ECO:0000313" key="4">
    <source>
        <dbReference type="Proteomes" id="UP000029643"/>
    </source>
</evidence>
<organism evidence="2 4">
    <name type="scientific">Algibacter lectus</name>
    <dbReference type="NCBI Taxonomy" id="221126"/>
    <lineage>
        <taxon>Bacteria</taxon>
        <taxon>Pseudomonadati</taxon>
        <taxon>Bacteroidota</taxon>
        <taxon>Flavobacteriia</taxon>
        <taxon>Flavobacteriales</taxon>
        <taxon>Flavobacteriaceae</taxon>
        <taxon>Algibacter</taxon>
    </lineage>
</organism>
<dbReference type="CDD" id="cd04301">
    <property type="entry name" value="NAT_SF"/>
    <property type="match status" value="1"/>
</dbReference>
<dbReference type="EMBL" id="BBNU01000010">
    <property type="protein sequence ID" value="GAL80386.1"/>
    <property type="molecule type" value="Genomic_DNA"/>
</dbReference>
<sequence>MIEKLQNNDIEVSKKIYSVFQSSYKIEAELLNAIDFPPLKRPLENYVNSDTTFFGYLKDKELAGVIEISHNKNFTHINSLVVSPSFFRQGVARKLMEFVLNTFDSKLFVVETGVDNGPASELYKKFNFKEVKQWDTDHGVRKIKFELRINASV</sequence>
<dbReference type="InterPro" id="IPR016181">
    <property type="entry name" value="Acyl_CoA_acyltransferase"/>
</dbReference>
<accession>A0A090WTP9</accession>
<dbReference type="AlphaFoldDB" id="A0A090WTP9"/>
<accession>A0A4R8MI30</accession>
<keyword evidence="5" id="KW-1185">Reference proteome</keyword>
<dbReference type="GO" id="GO:0016747">
    <property type="term" value="F:acyltransferase activity, transferring groups other than amino-acyl groups"/>
    <property type="evidence" value="ECO:0007669"/>
    <property type="project" value="InterPro"/>
</dbReference>
<protein>
    <submittedName>
        <fullName evidence="2 3">Acetyltransferase</fullName>
    </submittedName>
</protein>
<dbReference type="Proteomes" id="UP000029643">
    <property type="component" value="Unassembled WGS sequence"/>
</dbReference>
<dbReference type="Pfam" id="PF13673">
    <property type="entry name" value="Acetyltransf_10"/>
    <property type="match status" value="1"/>
</dbReference>
<name>A0A090WTP9_9FLAO</name>
<dbReference type="RefSeq" id="WP_042498618.1">
    <property type="nucleotide sequence ID" value="NZ_BBNU01000010.1"/>
</dbReference>
<comment type="caution">
    <text evidence="2">The sequence shown here is derived from an EMBL/GenBank/DDBJ whole genome shotgun (WGS) entry which is preliminary data.</text>
</comment>
<dbReference type="InterPro" id="IPR000182">
    <property type="entry name" value="GNAT_dom"/>
</dbReference>
<keyword evidence="2" id="KW-0808">Transferase</keyword>
<dbReference type="EMBL" id="SORL01000007">
    <property type="protein sequence ID" value="TDY64002.1"/>
    <property type="molecule type" value="Genomic_DNA"/>
</dbReference>
<evidence type="ECO:0000313" key="3">
    <source>
        <dbReference type="EMBL" id="TDY64002.1"/>
    </source>
</evidence>
<evidence type="ECO:0000313" key="5">
    <source>
        <dbReference type="Proteomes" id="UP000294824"/>
    </source>
</evidence>
<gene>
    <name evidence="3" type="ORF">DFQ06_0901</name>
    <name evidence="2" type="ORF">JCM19274_676</name>
</gene>
<dbReference type="SUPFAM" id="SSF55729">
    <property type="entry name" value="Acyl-CoA N-acyltransferases (Nat)"/>
    <property type="match status" value="1"/>
</dbReference>
<evidence type="ECO:0000313" key="2">
    <source>
        <dbReference type="EMBL" id="GAL80386.1"/>
    </source>
</evidence>
<reference evidence="2 4" key="1">
    <citation type="journal article" date="2014" name="Genome Announc.">
        <title>Draft Genome Sequences of Marine Flavobacterium Algibacter lectus Strains SS8 and NR4.</title>
        <authorList>
            <person name="Takatani N."/>
            <person name="Nakanishi M."/>
            <person name="Meirelles P."/>
            <person name="Mino S."/>
            <person name="Suda W."/>
            <person name="Oshima K."/>
            <person name="Hattori M."/>
            <person name="Ohkuma M."/>
            <person name="Hosokawa M."/>
            <person name="Miyashita K."/>
            <person name="Thompson F.L."/>
            <person name="Niwa A."/>
            <person name="Sawabe T."/>
            <person name="Sawabe T."/>
        </authorList>
    </citation>
    <scope>NUCLEOTIDE SEQUENCE [LARGE SCALE GENOMIC DNA]</scope>
    <source>
        <strain evidence="2">JCM 19274</strain>
        <strain evidence="4">JCM19274</strain>
    </source>
</reference>
<feature type="domain" description="N-acetyltransferase" evidence="1">
    <location>
        <begin position="10"/>
        <end position="152"/>
    </location>
</feature>
<dbReference type="PROSITE" id="PS51186">
    <property type="entry name" value="GNAT"/>
    <property type="match status" value="1"/>
</dbReference>
<reference evidence="3 5" key="2">
    <citation type="submission" date="2019-03" db="EMBL/GenBank/DDBJ databases">
        <title>Genomic Encyclopedia of Type Strains, Phase III (KMG-III): the genomes of soil and plant-associated and newly described type strains.</title>
        <authorList>
            <person name="Whitman W."/>
        </authorList>
    </citation>
    <scope>NUCLEOTIDE SEQUENCE [LARGE SCALE GENOMIC DNA]</scope>
    <source>
        <strain evidence="3 5">CECT 8301</strain>
    </source>
</reference>
<evidence type="ECO:0000259" key="1">
    <source>
        <dbReference type="PROSITE" id="PS51186"/>
    </source>
</evidence>
<proteinExistence type="predicted"/>